<dbReference type="Proteomes" id="UP000887013">
    <property type="component" value="Unassembled WGS sequence"/>
</dbReference>
<gene>
    <name evidence="1" type="ORF">NPIL_416491</name>
</gene>
<organism evidence="1 2">
    <name type="scientific">Nephila pilipes</name>
    <name type="common">Giant wood spider</name>
    <name type="synonym">Nephila maculata</name>
    <dbReference type="NCBI Taxonomy" id="299642"/>
    <lineage>
        <taxon>Eukaryota</taxon>
        <taxon>Metazoa</taxon>
        <taxon>Ecdysozoa</taxon>
        <taxon>Arthropoda</taxon>
        <taxon>Chelicerata</taxon>
        <taxon>Arachnida</taxon>
        <taxon>Araneae</taxon>
        <taxon>Araneomorphae</taxon>
        <taxon>Entelegynae</taxon>
        <taxon>Araneoidea</taxon>
        <taxon>Nephilidae</taxon>
        <taxon>Nephila</taxon>
    </lineage>
</organism>
<evidence type="ECO:0000313" key="1">
    <source>
        <dbReference type="EMBL" id="GFT47314.1"/>
    </source>
</evidence>
<reference evidence="1" key="1">
    <citation type="submission" date="2020-08" db="EMBL/GenBank/DDBJ databases">
        <title>Multicomponent nature underlies the extraordinary mechanical properties of spider dragline silk.</title>
        <authorList>
            <person name="Kono N."/>
            <person name="Nakamura H."/>
            <person name="Mori M."/>
            <person name="Yoshida Y."/>
            <person name="Ohtoshi R."/>
            <person name="Malay A.D."/>
            <person name="Moran D.A.P."/>
            <person name="Tomita M."/>
            <person name="Numata K."/>
            <person name="Arakawa K."/>
        </authorList>
    </citation>
    <scope>NUCLEOTIDE SEQUENCE</scope>
</reference>
<comment type="caution">
    <text evidence="1">The sequence shown here is derived from an EMBL/GenBank/DDBJ whole genome shotgun (WGS) entry which is preliminary data.</text>
</comment>
<protein>
    <submittedName>
        <fullName evidence="1">Uncharacterized protein</fullName>
    </submittedName>
</protein>
<name>A0A8X6TUC3_NEPPI</name>
<dbReference type="EMBL" id="BMAW01111307">
    <property type="protein sequence ID" value="GFT47314.1"/>
    <property type="molecule type" value="Genomic_DNA"/>
</dbReference>
<dbReference type="AlphaFoldDB" id="A0A8X6TUC3"/>
<accession>A0A8X6TUC3</accession>
<proteinExistence type="predicted"/>
<keyword evidence="2" id="KW-1185">Reference proteome</keyword>
<evidence type="ECO:0000313" key="2">
    <source>
        <dbReference type="Proteomes" id="UP000887013"/>
    </source>
</evidence>
<sequence length="110" mass="12213">MPTPNSSQWSKVVLKGNSRRGSSVYPVGGDDACEFTNCTLILHSSKYVGTTLNVTEETLATHVGREGRSEPLHLPNEHNSTELPYHSVTVQLFHSSIMPYLKYVYNSTSQ</sequence>